<dbReference type="Proteomes" id="UP000236655">
    <property type="component" value="Chromosome"/>
</dbReference>
<keyword evidence="2 5" id="KW-0378">Hydrolase</keyword>
<dbReference type="Pfam" id="PF01546">
    <property type="entry name" value="Peptidase_M20"/>
    <property type="match status" value="1"/>
</dbReference>
<evidence type="ECO:0000259" key="4">
    <source>
        <dbReference type="Pfam" id="PF07687"/>
    </source>
</evidence>
<sequence>MNITQLVTNIHPEVINWRRELHKKPELSYNEFNTANYVADLLTQFSAYEISRPTPNSVVARLIGNKPGNVLALRADMDALPLTELNECDYKSQHNGVMHACGHDGHSASLLGVAKILSQHKDELAGEVRLIFQHAEETPPGGAKELVDLGVLENVDMIIGIHLWSTMPIGKVGVIGGAMMAAPDVFNLEIKGKGGHGGFPHQAIDTITIGAQVVTNLQQIVARQINPLEPVVISVTKFISGTTHNILPHTAEIAGTVRTFDNKVRHTIPELMERIIRGITSAHGADYAFNYTYGYDPVVNNHEVANFVEEVVVDTLGSGWVDKMAPNMAGEDFSAYLAKVPGCFIFVGAGNEEKGIIHPHHHPRFNIDEDALAVSMKIFLGAVAKYLGGNKCA</sequence>
<dbReference type="GO" id="GO:0046872">
    <property type="term" value="F:metal ion binding"/>
    <property type="evidence" value="ECO:0007669"/>
    <property type="project" value="UniProtKB-KW"/>
</dbReference>
<dbReference type="FunFam" id="3.30.70.360:FF:000014">
    <property type="entry name" value="N-acyl-L-amino acid amidohydrolase"/>
    <property type="match status" value="1"/>
</dbReference>
<dbReference type="PIRSF" id="PIRSF005962">
    <property type="entry name" value="Pept_M20D_amidohydro"/>
    <property type="match status" value="1"/>
</dbReference>
<comment type="similarity">
    <text evidence="1">Belongs to the peptidase M20 family.</text>
</comment>
<dbReference type="PANTHER" id="PTHR11014">
    <property type="entry name" value="PEPTIDASE M20 FAMILY MEMBER"/>
    <property type="match status" value="1"/>
</dbReference>
<dbReference type="InterPro" id="IPR036264">
    <property type="entry name" value="Bact_exopeptidase_dim_dom"/>
</dbReference>
<keyword evidence="6" id="KW-1185">Reference proteome</keyword>
<feature type="binding site" evidence="3">
    <location>
        <position position="361"/>
    </location>
    <ligand>
        <name>Mn(2+)</name>
        <dbReference type="ChEBI" id="CHEBI:29035"/>
        <label>2</label>
    </ligand>
</feature>
<comment type="cofactor">
    <cofactor evidence="3">
        <name>Mn(2+)</name>
        <dbReference type="ChEBI" id="CHEBI:29035"/>
    </cofactor>
    <text evidence="3">The Mn(2+) ion enhances activity.</text>
</comment>
<gene>
    <name evidence="5" type="ORF">CUN60_02265</name>
</gene>
<dbReference type="AlphaFoldDB" id="A0A2I7N409"/>
<evidence type="ECO:0000256" key="2">
    <source>
        <dbReference type="ARBA" id="ARBA00022801"/>
    </source>
</evidence>
<protein>
    <submittedName>
        <fullName evidence="5">Amidohydrolase</fullName>
    </submittedName>
</protein>
<proteinExistence type="inferred from homology"/>
<feature type="binding site" evidence="3">
    <location>
        <position position="101"/>
    </location>
    <ligand>
        <name>Mn(2+)</name>
        <dbReference type="ChEBI" id="CHEBI:29035"/>
        <label>2</label>
    </ligand>
</feature>
<dbReference type="GO" id="GO:0016787">
    <property type="term" value="F:hydrolase activity"/>
    <property type="evidence" value="ECO:0007669"/>
    <property type="project" value="UniProtKB-KW"/>
</dbReference>
<dbReference type="KEGG" id="nba:CUN60_02265"/>
<dbReference type="NCBIfam" id="TIGR01891">
    <property type="entry name" value="amidohydrolases"/>
    <property type="match status" value="1"/>
</dbReference>
<dbReference type="Pfam" id="PF07687">
    <property type="entry name" value="M20_dimer"/>
    <property type="match status" value="1"/>
</dbReference>
<dbReference type="CDD" id="cd08021">
    <property type="entry name" value="M20_Acy1_YhaA-like"/>
    <property type="match status" value="1"/>
</dbReference>
<keyword evidence="3" id="KW-0464">Manganese</keyword>
<evidence type="ECO:0000256" key="1">
    <source>
        <dbReference type="ARBA" id="ARBA00006153"/>
    </source>
</evidence>
<evidence type="ECO:0000256" key="3">
    <source>
        <dbReference type="PIRSR" id="PIRSR005962-1"/>
    </source>
</evidence>
<dbReference type="InterPro" id="IPR002933">
    <property type="entry name" value="Peptidase_M20"/>
</dbReference>
<feature type="domain" description="Peptidase M20 dimerisation" evidence="4">
    <location>
        <begin position="186"/>
        <end position="277"/>
    </location>
</feature>
<dbReference type="RefSeq" id="WP_102950473.1">
    <property type="nucleotide sequence ID" value="NZ_CP024847.1"/>
</dbReference>
<dbReference type="SUPFAM" id="SSF53187">
    <property type="entry name" value="Zn-dependent exopeptidases"/>
    <property type="match status" value="1"/>
</dbReference>
<evidence type="ECO:0000313" key="6">
    <source>
        <dbReference type="Proteomes" id="UP000236655"/>
    </source>
</evidence>
<organism evidence="5 6">
    <name type="scientific">Aquella oligotrophica</name>
    <dbReference type="NCBI Taxonomy" id="2067065"/>
    <lineage>
        <taxon>Bacteria</taxon>
        <taxon>Pseudomonadati</taxon>
        <taxon>Pseudomonadota</taxon>
        <taxon>Betaproteobacteria</taxon>
        <taxon>Neisseriales</taxon>
        <taxon>Neisseriaceae</taxon>
        <taxon>Aquella</taxon>
    </lineage>
</organism>
<dbReference type="Gene3D" id="3.40.630.10">
    <property type="entry name" value="Zn peptidases"/>
    <property type="match status" value="1"/>
</dbReference>
<dbReference type="InterPro" id="IPR011650">
    <property type="entry name" value="Peptidase_M20_dimer"/>
</dbReference>
<accession>A0A2I7N409</accession>
<keyword evidence="3" id="KW-0479">Metal-binding</keyword>
<dbReference type="PANTHER" id="PTHR11014:SF63">
    <property type="entry name" value="METALLOPEPTIDASE, PUTATIVE (AFU_ORTHOLOGUE AFUA_6G09600)-RELATED"/>
    <property type="match status" value="1"/>
</dbReference>
<dbReference type="SUPFAM" id="SSF55031">
    <property type="entry name" value="Bacterial exopeptidase dimerisation domain"/>
    <property type="match status" value="1"/>
</dbReference>
<reference evidence="6" key="1">
    <citation type="submission" date="2017-11" db="EMBL/GenBank/DDBJ databases">
        <authorList>
            <person name="Chan K.G."/>
            <person name="Lee L.S."/>
        </authorList>
    </citation>
    <scope>NUCLEOTIDE SEQUENCE [LARGE SCALE GENOMIC DNA]</scope>
    <source>
        <strain evidence="6">DSM 100970</strain>
    </source>
</reference>
<feature type="binding site" evidence="3">
    <location>
        <position position="137"/>
    </location>
    <ligand>
        <name>Mn(2+)</name>
        <dbReference type="ChEBI" id="CHEBI:29035"/>
        <label>2</label>
    </ligand>
</feature>
<evidence type="ECO:0000313" key="5">
    <source>
        <dbReference type="EMBL" id="AUR51173.1"/>
    </source>
</evidence>
<dbReference type="InterPro" id="IPR017439">
    <property type="entry name" value="Amidohydrolase"/>
</dbReference>
<feature type="binding site" evidence="3">
    <location>
        <position position="162"/>
    </location>
    <ligand>
        <name>Mn(2+)</name>
        <dbReference type="ChEBI" id="CHEBI:29035"/>
        <label>2</label>
    </ligand>
</feature>
<dbReference type="EMBL" id="CP024847">
    <property type="protein sequence ID" value="AUR51173.1"/>
    <property type="molecule type" value="Genomic_DNA"/>
</dbReference>
<feature type="binding site" evidence="3">
    <location>
        <position position="103"/>
    </location>
    <ligand>
        <name>Mn(2+)</name>
        <dbReference type="ChEBI" id="CHEBI:29035"/>
        <label>2</label>
    </ligand>
</feature>
<name>A0A2I7N409_9NEIS</name>
<dbReference type="Gene3D" id="3.30.70.360">
    <property type="match status" value="1"/>
</dbReference>
<dbReference type="OrthoDB" id="8875216at2"/>